<dbReference type="GO" id="GO:0004553">
    <property type="term" value="F:hydrolase activity, hydrolyzing O-glycosyl compounds"/>
    <property type="evidence" value="ECO:0007669"/>
    <property type="project" value="InterPro"/>
</dbReference>
<dbReference type="InterPro" id="IPR011043">
    <property type="entry name" value="Gal_Oxase/kelch_b-propeller"/>
</dbReference>
<evidence type="ECO:0000259" key="2">
    <source>
        <dbReference type="PROSITE" id="PS51766"/>
    </source>
</evidence>
<dbReference type="InterPro" id="IPR036439">
    <property type="entry name" value="Dockerin_dom_sf"/>
</dbReference>
<organism evidence="3 4">
    <name type="scientific">Cohnella fermenti</name>
    <dbReference type="NCBI Taxonomy" id="2565925"/>
    <lineage>
        <taxon>Bacteria</taxon>
        <taxon>Bacillati</taxon>
        <taxon>Bacillota</taxon>
        <taxon>Bacilli</taxon>
        <taxon>Bacillales</taxon>
        <taxon>Paenibacillaceae</taxon>
        <taxon>Cohnella</taxon>
    </lineage>
</organism>
<proteinExistence type="predicted"/>
<evidence type="ECO:0000259" key="1">
    <source>
        <dbReference type="PROSITE" id="PS50222"/>
    </source>
</evidence>
<dbReference type="InterPro" id="IPR016134">
    <property type="entry name" value="Dockerin_dom"/>
</dbReference>
<comment type="caution">
    <text evidence="3">The sequence shown here is derived from an EMBL/GenBank/DDBJ whole genome shotgun (WGS) entry which is preliminary data.</text>
</comment>
<evidence type="ECO:0000313" key="3">
    <source>
        <dbReference type="EMBL" id="THF76232.1"/>
    </source>
</evidence>
<reference evidence="3 4" key="1">
    <citation type="submission" date="2019-04" db="EMBL/GenBank/DDBJ databases">
        <title>Cohnella sp. nov. isolated from preserved vegetables.</title>
        <authorList>
            <person name="Lin S.-Y."/>
            <person name="Hung M.-H."/>
            <person name="Young C.-C."/>
        </authorList>
    </citation>
    <scope>NUCLEOTIDE SEQUENCE [LARGE SCALE GENOMIC DNA]</scope>
    <source>
        <strain evidence="3 4">CC-MHH1044</strain>
    </source>
</reference>
<dbReference type="SUPFAM" id="SSF50965">
    <property type="entry name" value="Galactose oxidase, central domain"/>
    <property type="match status" value="1"/>
</dbReference>
<dbReference type="SUPFAM" id="SSF63446">
    <property type="entry name" value="Type I dockerin domain"/>
    <property type="match status" value="1"/>
</dbReference>
<dbReference type="Gene3D" id="2.60.40.10">
    <property type="entry name" value="Immunoglobulins"/>
    <property type="match status" value="1"/>
</dbReference>
<dbReference type="GO" id="GO:0005509">
    <property type="term" value="F:calcium ion binding"/>
    <property type="evidence" value="ECO:0007669"/>
    <property type="project" value="InterPro"/>
</dbReference>
<feature type="domain" description="Dockerin" evidence="2">
    <location>
        <begin position="609"/>
        <end position="673"/>
    </location>
</feature>
<dbReference type="GO" id="GO:0000272">
    <property type="term" value="P:polysaccharide catabolic process"/>
    <property type="evidence" value="ECO:0007669"/>
    <property type="project" value="InterPro"/>
</dbReference>
<dbReference type="Gene3D" id="1.10.1330.10">
    <property type="entry name" value="Dockerin domain"/>
    <property type="match status" value="1"/>
</dbReference>
<name>A0A4S4BPE2_9BACL</name>
<keyword evidence="4" id="KW-1185">Reference proteome</keyword>
<evidence type="ECO:0000313" key="4">
    <source>
        <dbReference type="Proteomes" id="UP000310636"/>
    </source>
</evidence>
<evidence type="ECO:0008006" key="5">
    <source>
        <dbReference type="Google" id="ProtNLM"/>
    </source>
</evidence>
<dbReference type="PROSITE" id="PS50222">
    <property type="entry name" value="EF_HAND_2"/>
    <property type="match status" value="1"/>
</dbReference>
<dbReference type="InterPro" id="IPR002048">
    <property type="entry name" value="EF_hand_dom"/>
</dbReference>
<dbReference type="PROSITE" id="PS51766">
    <property type="entry name" value="DOCKERIN"/>
    <property type="match status" value="1"/>
</dbReference>
<dbReference type="InterPro" id="IPR002105">
    <property type="entry name" value="Dockerin_1_rpt"/>
</dbReference>
<accession>A0A4S4BPE2</accession>
<dbReference type="AlphaFoldDB" id="A0A4S4BPE2"/>
<feature type="domain" description="EF-hand" evidence="1">
    <location>
        <begin position="636"/>
        <end position="671"/>
    </location>
</feature>
<protein>
    <recommendedName>
        <fullName evidence="5">Dockerin domain-containing protein</fullName>
    </recommendedName>
</protein>
<dbReference type="Pfam" id="PF00404">
    <property type="entry name" value="Dockerin_1"/>
    <property type="match status" value="1"/>
</dbReference>
<dbReference type="InterPro" id="IPR018247">
    <property type="entry name" value="EF_Hand_1_Ca_BS"/>
</dbReference>
<sequence length="673" mass="72456">MTSSVIGKFLLGIALALTILPLPVDKGDTSAYAEGLTATSTALTGPTSSMAGVAAYLSATVTDAPYQTINYGFPMNYYLGSVAFVEDGVTLDTVSLSLSPTATFNVSELSEGDHTVTAVYSGVEGSAEGSASDSFTFTITPLDRGLWESLGAEGYTLTGSADSFQLVLGADETPYVAFRDLGSLKVNVLKFDGEEWVSIFDSISENGLYISLITAPNGKLYLSYLSYNNSFQVKTYDPTSGEWESLSSDGIPYPNLSSNSLTIGSDGTPYLSYIHTGFNYTTYGYTSKTEVRRFDGSEWVLVGDEHGVYEGDLYYSSLAVGPEDRLYFGYRDKELKVKLKTYDDTSDSWELVDGIEDFLPNKVSYLAPISVSTANGAIYMAYTNYDSPSYSEIAKFDGTEWSQPGSFDTVGSSENISVRLGADDTLYAVVKSNADQQSYVEKYQDDEWSIIGDNSFAINTVSLARLAIGTDNQPYVAYFESASPLFMQASTIGAGTPQPSNTYTIEPIANQTANPLSVGYTSGMQEEKYITLTRTGTGDLTNLTVALSGQNAEDFVVAPPEATALDDAAPSTWFTVRAADGLSAGTYTATITVSADHMTSVSFTVTQVVRSLKGDINHDGLVTPADALYITKYMQGKIDLTDEQFEVLDMNGDGELNSEDVQMIMNIYLGVSI</sequence>
<gene>
    <name evidence="3" type="ORF">E6C55_19590</name>
</gene>
<dbReference type="CDD" id="cd14256">
    <property type="entry name" value="Dockerin_I"/>
    <property type="match status" value="1"/>
</dbReference>
<dbReference type="InterPro" id="IPR013783">
    <property type="entry name" value="Ig-like_fold"/>
</dbReference>
<dbReference type="RefSeq" id="WP_136371509.1">
    <property type="nucleotide sequence ID" value="NZ_SSOB01000026.1"/>
</dbReference>
<dbReference type="EMBL" id="SSOB01000026">
    <property type="protein sequence ID" value="THF76232.1"/>
    <property type="molecule type" value="Genomic_DNA"/>
</dbReference>
<dbReference type="PROSITE" id="PS00018">
    <property type="entry name" value="EF_HAND_1"/>
    <property type="match status" value="1"/>
</dbReference>
<dbReference type="Proteomes" id="UP000310636">
    <property type="component" value="Unassembled WGS sequence"/>
</dbReference>
<dbReference type="OrthoDB" id="2489782at2"/>